<dbReference type="Proteomes" id="UP001214113">
    <property type="component" value="Unassembled WGS sequence"/>
</dbReference>
<dbReference type="PROSITE" id="PS00198">
    <property type="entry name" value="4FE4S_FER_1"/>
    <property type="match status" value="2"/>
</dbReference>
<evidence type="ECO:0000313" key="7">
    <source>
        <dbReference type="EMBL" id="RGI74074.1"/>
    </source>
</evidence>
<dbReference type="InterPro" id="IPR017896">
    <property type="entry name" value="4Fe4S_Fe-S-bd"/>
</dbReference>
<dbReference type="EMBL" id="QSOF01000019">
    <property type="protein sequence ID" value="RGI74074.1"/>
    <property type="molecule type" value="Genomic_DNA"/>
</dbReference>
<feature type="domain" description="4Fe-4S ferredoxin-type" evidence="4">
    <location>
        <begin position="177"/>
        <end position="205"/>
    </location>
</feature>
<reference evidence="6" key="3">
    <citation type="submission" date="2022-10" db="EMBL/GenBank/DDBJ databases">
        <title>Human gut microbiome strain richness.</title>
        <authorList>
            <person name="Chen-Liaw A."/>
        </authorList>
    </citation>
    <scope>NUCLEOTIDE SEQUENCE</scope>
    <source>
        <strain evidence="6">BSD2780061687st1_G10_BSD2780061687b_171204</strain>
    </source>
</reference>
<evidence type="ECO:0000313" key="8">
    <source>
        <dbReference type="EMBL" id="RHC75932.1"/>
    </source>
</evidence>
<dbReference type="InterPro" id="IPR047964">
    <property type="entry name" value="EFR1-like"/>
</dbReference>
<evidence type="ECO:0000256" key="1">
    <source>
        <dbReference type="ARBA" id="ARBA00022723"/>
    </source>
</evidence>
<comment type="caution">
    <text evidence="7">The sequence shown here is derived from an EMBL/GenBank/DDBJ whole genome shotgun (WGS) entry which is preliminary data.</text>
</comment>
<dbReference type="NCBIfam" id="NF038196">
    <property type="entry name" value="ferrodoxin_EFR1"/>
    <property type="match status" value="1"/>
</dbReference>
<evidence type="ECO:0000313" key="6">
    <source>
        <dbReference type="EMBL" id="MDC1856235.1"/>
    </source>
</evidence>
<dbReference type="EMBL" id="JAQNSB010000026">
    <property type="protein sequence ID" value="MDC1856235.1"/>
    <property type="molecule type" value="Genomic_DNA"/>
</dbReference>
<dbReference type="Proteomes" id="UP000284514">
    <property type="component" value="Unassembled WGS sequence"/>
</dbReference>
<dbReference type="Proteomes" id="UP000263754">
    <property type="component" value="Unassembled WGS sequence"/>
</dbReference>
<dbReference type="Gene3D" id="3.30.70.20">
    <property type="match status" value="1"/>
</dbReference>
<dbReference type="InterPro" id="IPR029039">
    <property type="entry name" value="Flavoprotein-like_sf"/>
</dbReference>
<dbReference type="SUPFAM" id="SSF54862">
    <property type="entry name" value="4Fe-4S ferredoxins"/>
    <property type="match status" value="1"/>
</dbReference>
<dbReference type="GO" id="GO:0046872">
    <property type="term" value="F:metal ion binding"/>
    <property type="evidence" value="ECO:0007669"/>
    <property type="project" value="UniProtKB-KW"/>
</dbReference>
<dbReference type="Pfam" id="PF13187">
    <property type="entry name" value="Fer4_9"/>
    <property type="match status" value="1"/>
</dbReference>
<organism evidence="7 9">
    <name type="scientific">Bacteroides uniformis</name>
    <dbReference type="NCBI Taxonomy" id="820"/>
    <lineage>
        <taxon>Bacteria</taxon>
        <taxon>Pseudomonadati</taxon>
        <taxon>Bacteroidota</taxon>
        <taxon>Bacteroidia</taxon>
        <taxon>Bacteroidales</taxon>
        <taxon>Bacteroidaceae</taxon>
        <taxon>Bacteroides</taxon>
    </lineage>
</organism>
<dbReference type="EMBL" id="QSIF01000003">
    <property type="protein sequence ID" value="RHC75932.1"/>
    <property type="molecule type" value="Genomic_DNA"/>
</dbReference>
<evidence type="ECO:0000259" key="4">
    <source>
        <dbReference type="PROSITE" id="PS51379"/>
    </source>
</evidence>
<evidence type="ECO:0000313" key="9">
    <source>
        <dbReference type="Proteomes" id="UP000263754"/>
    </source>
</evidence>
<reference evidence="9 10" key="1">
    <citation type="submission" date="2018-08" db="EMBL/GenBank/DDBJ databases">
        <title>A genome reference for cultivated species of the human gut microbiota.</title>
        <authorList>
            <person name="Zou Y."/>
            <person name="Xue W."/>
            <person name="Luo G."/>
        </authorList>
    </citation>
    <scope>NUCLEOTIDE SEQUENCE [LARGE SCALE GENOMIC DNA]</scope>
    <source>
        <strain evidence="8 10">AM34-25</strain>
        <strain evidence="7 9">TM10-17</strain>
    </source>
</reference>
<dbReference type="Gene3D" id="3.40.50.360">
    <property type="match status" value="1"/>
</dbReference>
<name>A0A374MRH9_BACUN</name>
<dbReference type="EMBL" id="WCUA01000017">
    <property type="protein sequence ID" value="KAB4183777.1"/>
    <property type="molecule type" value="Genomic_DNA"/>
</dbReference>
<evidence type="ECO:0000313" key="5">
    <source>
        <dbReference type="EMBL" id="KAB4183777.1"/>
    </source>
</evidence>
<keyword evidence="2" id="KW-0408">Iron</keyword>
<protein>
    <submittedName>
        <fullName evidence="7">(4Fe-4S)-binding protein</fullName>
    </submittedName>
    <submittedName>
        <fullName evidence="6">EFR1 family ferrodoxin</fullName>
    </submittedName>
</protein>
<reference evidence="5 11" key="2">
    <citation type="journal article" date="2019" name="Nat. Med.">
        <title>A library of human gut bacterial isolates paired with longitudinal multiomics data enables mechanistic microbiome research.</title>
        <authorList>
            <person name="Poyet M."/>
            <person name="Groussin M."/>
            <person name="Gibbons S.M."/>
            <person name="Avila-Pacheco J."/>
            <person name="Jiang X."/>
            <person name="Kearney S.M."/>
            <person name="Perrotta A.R."/>
            <person name="Berdy B."/>
            <person name="Zhao S."/>
            <person name="Lieberman T.D."/>
            <person name="Swanson P.K."/>
            <person name="Smith M."/>
            <person name="Roesemann S."/>
            <person name="Alexander J.E."/>
            <person name="Rich S.A."/>
            <person name="Livny J."/>
            <person name="Vlamakis H."/>
            <person name="Clish C."/>
            <person name="Bullock K."/>
            <person name="Deik A."/>
            <person name="Scott J."/>
            <person name="Pierce K.A."/>
            <person name="Xavier R.J."/>
            <person name="Alm E.J."/>
        </authorList>
    </citation>
    <scope>NUCLEOTIDE SEQUENCE [LARGE SCALE GENOMIC DNA]</scope>
    <source>
        <strain evidence="5 11">BIOML-A21</strain>
    </source>
</reference>
<dbReference type="GO" id="GO:0051536">
    <property type="term" value="F:iron-sulfur cluster binding"/>
    <property type="evidence" value="ECO:0007669"/>
    <property type="project" value="UniProtKB-KW"/>
</dbReference>
<evidence type="ECO:0000256" key="2">
    <source>
        <dbReference type="ARBA" id="ARBA00023004"/>
    </source>
</evidence>
<keyword evidence="1" id="KW-0479">Metal-binding</keyword>
<dbReference type="AlphaFoldDB" id="A0A374MRH9"/>
<proteinExistence type="predicted"/>
<dbReference type="InterPro" id="IPR017900">
    <property type="entry name" value="4Fe4S_Fe_S_CS"/>
</dbReference>
<evidence type="ECO:0000256" key="3">
    <source>
        <dbReference type="ARBA" id="ARBA00023014"/>
    </source>
</evidence>
<dbReference type="PROSITE" id="PS51379">
    <property type="entry name" value="4FE4S_FER_2"/>
    <property type="match status" value="2"/>
</dbReference>
<accession>A0A374MRH9</accession>
<gene>
    <name evidence="8" type="ORF">DW831_03745</name>
    <name evidence="7" type="ORF">DXD90_13845</name>
    <name evidence="5" type="ORF">GAQ34_14880</name>
    <name evidence="6" type="ORF">POZ22_15815</name>
</gene>
<evidence type="ECO:0000313" key="10">
    <source>
        <dbReference type="Proteomes" id="UP000284514"/>
    </source>
</evidence>
<keyword evidence="3" id="KW-0411">Iron-sulfur</keyword>
<dbReference type="SUPFAM" id="SSF52218">
    <property type="entry name" value="Flavoproteins"/>
    <property type="match status" value="1"/>
</dbReference>
<sequence>MILYFTATGNSRWIAELLAEATHDTAVSIVDCLRQGPIPAGLMEADRLGIVFPVHSWYAPRVLIDFLSQLRLPDCCYRYAVCTCGDDMGKGMNRLAEHFPLDAAWSVAMPNTYVPMFNLDDESLCREKIENARHAVASIAEDVIARKRVWNVHEGSAAWLKTYVVNPLFVRFVIGTRSFHVDEGCISCGICGKSCPVGNIRLVDGHPVWGKQCIHCMACLHFCPRKVIQYGKATQKKGRYRLEDYLCRFTTPT</sequence>
<dbReference type="RefSeq" id="WP_044469222.1">
    <property type="nucleotide sequence ID" value="NZ_CALNHV010000006.1"/>
</dbReference>
<feature type="domain" description="4Fe-4S ferredoxin-type" evidence="4">
    <location>
        <begin position="211"/>
        <end position="233"/>
    </location>
</feature>
<dbReference type="Proteomes" id="UP000442334">
    <property type="component" value="Unassembled WGS sequence"/>
</dbReference>
<evidence type="ECO:0000313" key="11">
    <source>
        <dbReference type="Proteomes" id="UP000442334"/>
    </source>
</evidence>